<dbReference type="Proteomes" id="UP001323798">
    <property type="component" value="Chromosome"/>
</dbReference>
<reference evidence="3 4" key="1">
    <citation type="submission" date="2023-11" db="EMBL/GenBank/DDBJ databases">
        <title>Genome sequence of Microbacterium rhizosphaerae KACC 19337.</title>
        <authorList>
            <person name="Choi H."/>
            <person name="Kim S."/>
            <person name="Kim Y."/>
            <person name="Kwon S.-W."/>
            <person name="Heo J."/>
        </authorList>
    </citation>
    <scope>NUCLEOTIDE SEQUENCE [LARGE SCALE GENOMIC DNA]</scope>
    <source>
        <strain evidence="3 4">KACC 19337</strain>
    </source>
</reference>
<gene>
    <name evidence="3" type="ORF">SM116_16555</name>
</gene>
<dbReference type="PANTHER" id="PTHR43569:SF2">
    <property type="entry name" value="AMIDOHYDROLASE-RELATED DOMAIN-CONTAINING PROTEIN"/>
    <property type="match status" value="1"/>
</dbReference>
<dbReference type="InterPro" id="IPR032466">
    <property type="entry name" value="Metal_Hydrolase"/>
</dbReference>
<dbReference type="RefSeq" id="WP_320942067.1">
    <property type="nucleotide sequence ID" value="NZ_BAABEU010000001.1"/>
</dbReference>
<dbReference type="EMBL" id="CP139368">
    <property type="protein sequence ID" value="WPR89351.1"/>
    <property type="molecule type" value="Genomic_DNA"/>
</dbReference>
<name>A0ABZ0SJ01_9MICO</name>
<proteinExistence type="inferred from homology"/>
<protein>
    <submittedName>
        <fullName evidence="3">Amidohydrolase family protein</fullName>
    </submittedName>
</protein>
<dbReference type="InterPro" id="IPR052350">
    <property type="entry name" value="Metallo-dep_Lactonases"/>
</dbReference>
<comment type="similarity">
    <text evidence="1">Belongs to the metallo-dependent hydrolases superfamily.</text>
</comment>
<sequence length="283" mass="30540">MSIVDAHVHVWDPRVLTYPWLRDAGAAAAPHLPVAIDRAHGQSTRMVFVQADCLPEQSVAEVRWVAESAWPELAGVVAAADLRDTALGDRLDELGSAGPLRGIRHLLQGEAVERFEEPALRRGLETLAARDLPFDACVRHEQLGALADLLERVPALRVVLDHIGKPPVADGIDSARGRAWRTGIERIAALPGAYVKLSGLIPEAPDERTLRRNGPAFVRAALAAFGPDRAMLGSDWPVSGIWGPDIGFAAWVDLVREQTPDGASWDAVATASATRFYRLDATA</sequence>
<evidence type="ECO:0000313" key="3">
    <source>
        <dbReference type="EMBL" id="WPR89351.1"/>
    </source>
</evidence>
<dbReference type="SUPFAM" id="SSF51556">
    <property type="entry name" value="Metallo-dependent hydrolases"/>
    <property type="match status" value="1"/>
</dbReference>
<evidence type="ECO:0000256" key="1">
    <source>
        <dbReference type="ARBA" id="ARBA00038310"/>
    </source>
</evidence>
<dbReference type="Gene3D" id="3.20.20.140">
    <property type="entry name" value="Metal-dependent hydrolases"/>
    <property type="match status" value="1"/>
</dbReference>
<dbReference type="PANTHER" id="PTHR43569">
    <property type="entry name" value="AMIDOHYDROLASE"/>
    <property type="match status" value="1"/>
</dbReference>
<dbReference type="InterPro" id="IPR006680">
    <property type="entry name" value="Amidohydro-rel"/>
</dbReference>
<accession>A0ABZ0SJ01</accession>
<organism evidence="3 4">
    <name type="scientific">Microbacterium rhizosphaerae</name>
    <dbReference type="NCBI Taxonomy" id="1678237"/>
    <lineage>
        <taxon>Bacteria</taxon>
        <taxon>Bacillati</taxon>
        <taxon>Actinomycetota</taxon>
        <taxon>Actinomycetes</taxon>
        <taxon>Micrococcales</taxon>
        <taxon>Microbacteriaceae</taxon>
        <taxon>Microbacterium</taxon>
    </lineage>
</organism>
<feature type="domain" description="Amidohydrolase-related" evidence="2">
    <location>
        <begin position="4"/>
        <end position="279"/>
    </location>
</feature>
<evidence type="ECO:0000259" key="2">
    <source>
        <dbReference type="Pfam" id="PF04909"/>
    </source>
</evidence>
<keyword evidence="4" id="KW-1185">Reference proteome</keyword>
<dbReference type="Pfam" id="PF04909">
    <property type="entry name" value="Amidohydro_2"/>
    <property type="match status" value="1"/>
</dbReference>
<evidence type="ECO:0000313" key="4">
    <source>
        <dbReference type="Proteomes" id="UP001323798"/>
    </source>
</evidence>